<keyword evidence="2" id="KW-0812">Transmembrane</keyword>
<dbReference type="PANTHER" id="PTHR46663">
    <property type="entry name" value="DIGUANYLATE CYCLASE DGCT-RELATED"/>
    <property type="match status" value="1"/>
</dbReference>
<comment type="caution">
    <text evidence="5">The sequence shown here is derived from an EMBL/GenBank/DDBJ whole genome shotgun (WGS) entry which is preliminary data.</text>
</comment>
<dbReference type="EMBL" id="AATS01000011">
    <property type="protein sequence ID" value="EAU54192.1"/>
    <property type="molecule type" value="Genomic_DNA"/>
</dbReference>
<feature type="transmembrane region" description="Helical" evidence="2">
    <location>
        <begin position="47"/>
        <end position="67"/>
    </location>
</feature>
<dbReference type="Pfam" id="PF00990">
    <property type="entry name" value="GGDEF"/>
    <property type="match status" value="1"/>
</dbReference>
<evidence type="ECO:0000313" key="6">
    <source>
        <dbReference type="Proteomes" id="UP000005297"/>
    </source>
</evidence>
<feature type="transmembrane region" description="Helical" evidence="2">
    <location>
        <begin position="193"/>
        <end position="210"/>
    </location>
</feature>
<dbReference type="InterPro" id="IPR000160">
    <property type="entry name" value="GGDEF_dom"/>
</dbReference>
<accession>Q0EY34</accession>
<dbReference type="FunFam" id="3.30.70.270:FF:000001">
    <property type="entry name" value="Diguanylate cyclase domain protein"/>
    <property type="match status" value="1"/>
</dbReference>
<dbReference type="HOGENOM" id="CLU_038565_0_0_0"/>
<reference evidence="5 6" key="1">
    <citation type="submission" date="2006-09" db="EMBL/GenBank/DDBJ databases">
        <authorList>
            <person name="Emerson D."/>
            <person name="Ferriera S."/>
            <person name="Johnson J."/>
            <person name="Kravitz S."/>
            <person name="Halpern A."/>
            <person name="Remington K."/>
            <person name="Beeson K."/>
            <person name="Tran B."/>
            <person name="Rogers Y.-H."/>
            <person name="Friedman R."/>
            <person name="Venter J.C."/>
        </authorList>
    </citation>
    <scope>NUCLEOTIDE SEQUENCE [LARGE SCALE GENOMIC DNA]</scope>
    <source>
        <strain evidence="5 6">PV-1</strain>
    </source>
</reference>
<dbReference type="Pfam" id="PF08448">
    <property type="entry name" value="PAS_4"/>
    <property type="match status" value="1"/>
</dbReference>
<dbReference type="InterPro" id="IPR043128">
    <property type="entry name" value="Rev_trsase/Diguanyl_cyclase"/>
</dbReference>
<dbReference type="SUPFAM" id="SSF55073">
    <property type="entry name" value="Nucleotide cyclase"/>
    <property type="match status" value="1"/>
</dbReference>
<dbReference type="GO" id="GO:0003824">
    <property type="term" value="F:catalytic activity"/>
    <property type="evidence" value="ECO:0007669"/>
    <property type="project" value="UniProtKB-ARBA"/>
</dbReference>
<feature type="region of interest" description="Disordered" evidence="1">
    <location>
        <begin position="1"/>
        <end position="23"/>
    </location>
</feature>
<dbReference type="STRING" id="314344.AL013_05870"/>
<dbReference type="SMART" id="SM00267">
    <property type="entry name" value="GGDEF"/>
    <property type="match status" value="1"/>
</dbReference>
<sequence>MWKKQPDNGEVARLPGNGATPDESAARLHTAGVGNQSDSLQAEQVRLLYSHLPVSIAISAMLAAILISIQSSVIDPVLLFGWFAILGAVLIGRTGLFIAWKRQASTTYPADTDRWLFRFRVGIVITGIVWGLGGILLSPARDIAHTIYISFTLAGLCAGAASTLAIDRKSLMGFIVPPLVSHAVFLAAEGDVIFLGLSAMILLFLMFLLFSGRQSELRFEENFNLRIKASENESRLLQILESSPIATRIADAASNRVVFANSCYENLIELPAGKVIGAKPSSYYAHPEEYTEVVKMLAGGGQVVNRQVEIRSPGSPQWTKWVLASYFPIEYQEKPAVLGWFYDITERKLMEDKVEYQAFYDTLTGLANRSLFHNTLHQAIANAKREKCSLALIFVDLDKFKPVNDQFGHGIGDLLLKAVADRITGCLRESDSAARIGGDEFVVLLPSVGVIKNALKIAEKVRHELNQPFEIEGLTLNISSSNGVALYPDHADDAEQLIKRADIAMYYAKTEGKNSVKAYRPEMSAQTNQEL</sequence>
<dbReference type="InterPro" id="IPR000014">
    <property type="entry name" value="PAS"/>
</dbReference>
<dbReference type="InterPro" id="IPR052163">
    <property type="entry name" value="DGC-Regulatory_Protein"/>
</dbReference>
<dbReference type="PROSITE" id="PS50112">
    <property type="entry name" value="PAS"/>
    <property type="match status" value="1"/>
</dbReference>
<dbReference type="NCBIfam" id="TIGR00254">
    <property type="entry name" value="GGDEF"/>
    <property type="match status" value="1"/>
</dbReference>
<feature type="domain" description="GGDEF" evidence="4">
    <location>
        <begin position="388"/>
        <end position="521"/>
    </location>
</feature>
<dbReference type="PROSITE" id="PS50887">
    <property type="entry name" value="GGDEF"/>
    <property type="match status" value="1"/>
</dbReference>
<dbReference type="InterPro" id="IPR029787">
    <property type="entry name" value="Nucleotide_cyclase"/>
</dbReference>
<dbReference type="InterPro" id="IPR013656">
    <property type="entry name" value="PAS_4"/>
</dbReference>
<dbReference type="NCBIfam" id="TIGR00229">
    <property type="entry name" value="sensory_box"/>
    <property type="match status" value="1"/>
</dbReference>
<evidence type="ECO:0000259" key="3">
    <source>
        <dbReference type="PROSITE" id="PS50112"/>
    </source>
</evidence>
<evidence type="ECO:0000256" key="2">
    <source>
        <dbReference type="SAM" id="Phobius"/>
    </source>
</evidence>
<evidence type="ECO:0000259" key="4">
    <source>
        <dbReference type="PROSITE" id="PS50887"/>
    </source>
</evidence>
<protein>
    <submittedName>
        <fullName evidence="5">Hypothetical 918 kDa protein Y4LL</fullName>
    </submittedName>
</protein>
<gene>
    <name evidence="5" type="ORF">SPV1_05507</name>
</gene>
<keyword evidence="6" id="KW-1185">Reference proteome</keyword>
<dbReference type="PANTHER" id="PTHR46663:SF3">
    <property type="entry name" value="SLL0267 PROTEIN"/>
    <property type="match status" value="1"/>
</dbReference>
<feature type="transmembrane region" description="Helical" evidence="2">
    <location>
        <begin position="79"/>
        <end position="100"/>
    </location>
</feature>
<feature type="transmembrane region" description="Helical" evidence="2">
    <location>
        <begin position="121"/>
        <end position="140"/>
    </location>
</feature>
<dbReference type="Gene3D" id="3.30.450.20">
    <property type="entry name" value="PAS domain"/>
    <property type="match status" value="1"/>
</dbReference>
<dbReference type="Gene3D" id="3.30.70.270">
    <property type="match status" value="1"/>
</dbReference>
<name>Q0EY34_9PROT</name>
<dbReference type="eggNOG" id="COG2199">
    <property type="taxonomic scope" value="Bacteria"/>
</dbReference>
<evidence type="ECO:0000313" key="5">
    <source>
        <dbReference type="EMBL" id="EAU54192.1"/>
    </source>
</evidence>
<dbReference type="SUPFAM" id="SSF55785">
    <property type="entry name" value="PYP-like sensor domain (PAS domain)"/>
    <property type="match status" value="1"/>
</dbReference>
<dbReference type="InterPro" id="IPR035965">
    <property type="entry name" value="PAS-like_dom_sf"/>
</dbReference>
<dbReference type="AlphaFoldDB" id="Q0EY34"/>
<dbReference type="InParanoid" id="Q0EY34"/>
<keyword evidence="2" id="KW-1133">Transmembrane helix</keyword>
<proteinExistence type="predicted"/>
<evidence type="ECO:0000256" key="1">
    <source>
        <dbReference type="SAM" id="MobiDB-lite"/>
    </source>
</evidence>
<organism evidence="5 6">
    <name type="scientific">Mariprofundus ferrooxydans PV-1</name>
    <dbReference type="NCBI Taxonomy" id="314345"/>
    <lineage>
        <taxon>Bacteria</taxon>
        <taxon>Pseudomonadati</taxon>
        <taxon>Pseudomonadota</taxon>
        <taxon>Candidatius Mariprofundia</taxon>
        <taxon>Mariprofundales</taxon>
        <taxon>Mariprofundaceae</taxon>
        <taxon>Mariprofundus</taxon>
    </lineage>
</organism>
<feature type="transmembrane region" description="Helical" evidence="2">
    <location>
        <begin position="146"/>
        <end position="166"/>
    </location>
</feature>
<dbReference type="Proteomes" id="UP000005297">
    <property type="component" value="Unassembled WGS sequence"/>
</dbReference>
<keyword evidence="2" id="KW-0472">Membrane</keyword>
<dbReference type="CDD" id="cd01949">
    <property type="entry name" value="GGDEF"/>
    <property type="match status" value="1"/>
</dbReference>
<feature type="domain" description="PAS" evidence="3">
    <location>
        <begin position="232"/>
        <end position="297"/>
    </location>
</feature>
<dbReference type="RefSeq" id="WP_009851395.1">
    <property type="nucleotide sequence ID" value="NZ_DS022295.1"/>
</dbReference>